<organism evidence="2 3">
    <name type="scientific">Listeria booriae</name>
    <dbReference type="NCBI Taxonomy" id="1552123"/>
    <lineage>
        <taxon>Bacteria</taxon>
        <taxon>Bacillati</taxon>
        <taxon>Bacillota</taxon>
        <taxon>Bacilli</taxon>
        <taxon>Bacillales</taxon>
        <taxon>Listeriaceae</taxon>
        <taxon>Listeria</taxon>
    </lineage>
</organism>
<dbReference type="AlphaFoldDB" id="A0A099WEI1"/>
<feature type="signal peptide" evidence="1">
    <location>
        <begin position="1"/>
        <end position="23"/>
    </location>
</feature>
<dbReference type="RefSeq" id="WP_036084869.1">
    <property type="nucleotide sequence ID" value="NZ_CBCSHQ010000001.1"/>
</dbReference>
<proteinExistence type="predicted"/>
<evidence type="ECO:0008006" key="4">
    <source>
        <dbReference type="Google" id="ProtNLM"/>
    </source>
</evidence>
<dbReference type="GeneID" id="58716856"/>
<evidence type="ECO:0000313" key="2">
    <source>
        <dbReference type="EMBL" id="KGL42923.1"/>
    </source>
</evidence>
<keyword evidence="1" id="KW-0732">Signal</keyword>
<dbReference type="EMBL" id="JNFA01000011">
    <property type="protein sequence ID" value="KGL42923.1"/>
    <property type="molecule type" value="Genomic_DNA"/>
</dbReference>
<keyword evidence="3" id="KW-1185">Reference proteome</keyword>
<gene>
    <name evidence="2" type="ORF">EP57_05570</name>
</gene>
<evidence type="ECO:0000256" key="1">
    <source>
        <dbReference type="SAM" id="SignalP"/>
    </source>
</evidence>
<sequence>MKRKGWLFVVLAMFLLVGCSAEADSDVRLEMEPNEAALAIVKEEIPKHSPNLSLEAIQNDGAYYFAALEKEDIMIYQFTYKDGADVSIPVYLKREKNGWKQVSELPFIDYSTTIGKEAARYLTEEMHNPKTKGIVVLHNSL</sequence>
<comment type="caution">
    <text evidence="2">The sequence shown here is derived from an EMBL/GenBank/DDBJ whole genome shotgun (WGS) entry which is preliminary data.</text>
</comment>
<accession>A0A099WEI1</accession>
<feature type="chain" id="PRO_5001956642" description="Lipoprotein" evidence="1">
    <location>
        <begin position="24"/>
        <end position="141"/>
    </location>
</feature>
<dbReference type="STRING" id="1552123.EP57_05570"/>
<protein>
    <recommendedName>
        <fullName evidence="4">Lipoprotein</fullName>
    </recommendedName>
</protein>
<evidence type="ECO:0000313" key="3">
    <source>
        <dbReference type="Proteomes" id="UP000029844"/>
    </source>
</evidence>
<dbReference type="OrthoDB" id="1743319at2"/>
<dbReference type="PROSITE" id="PS51257">
    <property type="entry name" value="PROKAR_LIPOPROTEIN"/>
    <property type="match status" value="1"/>
</dbReference>
<reference evidence="2 3" key="1">
    <citation type="submission" date="2014-05" db="EMBL/GenBank/DDBJ databases">
        <title>Novel Listeriaceae from food processing environments.</title>
        <authorList>
            <person name="den Bakker H.C."/>
        </authorList>
    </citation>
    <scope>NUCLEOTIDE SEQUENCE [LARGE SCALE GENOMIC DNA]</scope>
    <source>
        <strain evidence="2 3">FSL A5-0281</strain>
    </source>
</reference>
<dbReference type="Proteomes" id="UP000029844">
    <property type="component" value="Unassembled WGS sequence"/>
</dbReference>
<name>A0A099WEI1_9LIST</name>